<dbReference type="Proteomes" id="UP000785679">
    <property type="component" value="Unassembled WGS sequence"/>
</dbReference>
<dbReference type="InterPro" id="IPR012337">
    <property type="entry name" value="RNaseH-like_sf"/>
</dbReference>
<evidence type="ECO:0000313" key="6">
    <source>
        <dbReference type="EMBL" id="TNV75607.1"/>
    </source>
</evidence>
<dbReference type="SMART" id="SM00479">
    <property type="entry name" value="EXOIII"/>
    <property type="match status" value="1"/>
</dbReference>
<keyword evidence="2" id="KW-0540">Nuclease</keyword>
<comment type="caution">
    <text evidence="6">The sequence shown here is derived from an EMBL/GenBank/DDBJ whole genome shotgun (WGS) entry which is preliminary data.</text>
</comment>
<dbReference type="Gene3D" id="3.30.420.10">
    <property type="entry name" value="Ribonuclease H-like superfamily/Ribonuclease H"/>
    <property type="match status" value="1"/>
</dbReference>
<name>A0A8J8NHQ6_HALGN</name>
<protein>
    <recommendedName>
        <fullName evidence="5">Exonuclease domain-containing protein</fullName>
    </recommendedName>
</protein>
<dbReference type="Pfam" id="PF00929">
    <property type="entry name" value="RNase_T"/>
    <property type="match status" value="1"/>
</dbReference>
<dbReference type="GO" id="GO:0003676">
    <property type="term" value="F:nucleic acid binding"/>
    <property type="evidence" value="ECO:0007669"/>
    <property type="project" value="InterPro"/>
</dbReference>
<keyword evidence="4" id="KW-0269">Exonuclease</keyword>
<dbReference type="PANTHER" id="PTHR11046">
    <property type="entry name" value="OLIGORIBONUCLEASE, MITOCHONDRIAL"/>
    <property type="match status" value="1"/>
</dbReference>
<dbReference type="NCBIfam" id="NF003765">
    <property type="entry name" value="PRK05359.1"/>
    <property type="match status" value="1"/>
</dbReference>
<reference evidence="6" key="1">
    <citation type="submission" date="2019-06" db="EMBL/GenBank/DDBJ databases">
        <authorList>
            <person name="Zheng W."/>
        </authorList>
    </citation>
    <scope>NUCLEOTIDE SEQUENCE</scope>
    <source>
        <strain evidence="6">QDHG01</strain>
    </source>
</reference>
<organism evidence="6 7">
    <name type="scientific">Halteria grandinella</name>
    <dbReference type="NCBI Taxonomy" id="5974"/>
    <lineage>
        <taxon>Eukaryota</taxon>
        <taxon>Sar</taxon>
        <taxon>Alveolata</taxon>
        <taxon>Ciliophora</taxon>
        <taxon>Intramacronucleata</taxon>
        <taxon>Spirotrichea</taxon>
        <taxon>Stichotrichia</taxon>
        <taxon>Sporadotrichida</taxon>
        <taxon>Halteriidae</taxon>
        <taxon>Halteria</taxon>
    </lineage>
</organism>
<dbReference type="PANTHER" id="PTHR11046:SF0">
    <property type="entry name" value="OLIGORIBONUCLEASE, MITOCHONDRIAL"/>
    <property type="match status" value="1"/>
</dbReference>
<dbReference type="GO" id="GO:0005739">
    <property type="term" value="C:mitochondrion"/>
    <property type="evidence" value="ECO:0007669"/>
    <property type="project" value="TreeGrafter"/>
</dbReference>
<dbReference type="OrthoDB" id="270189at2759"/>
<evidence type="ECO:0000259" key="5">
    <source>
        <dbReference type="SMART" id="SM00479"/>
    </source>
</evidence>
<sequence length="201" mass="23398">MQNKEPKYSGFTFSQTDKPIVWIDLEMTGLDLEKETILEVGIVVTDSDLRNKLMGPNIIIACPEETLTKMDEWNQKHHAESGLLDQVRASKVTMEQAEQMLLQFLNNLNVGYQVAPLAGNSIHTDRRFLQKYMPQLTDFLSYKIIDVTTFKHLCRRWNPKVNQQRPKKKLGHRAVDDILESIQEMEYYRVNFIKMAGQSQH</sequence>
<dbReference type="InterPro" id="IPR022894">
    <property type="entry name" value="Oligoribonuclease"/>
</dbReference>
<evidence type="ECO:0000313" key="7">
    <source>
        <dbReference type="Proteomes" id="UP000785679"/>
    </source>
</evidence>
<evidence type="ECO:0000256" key="4">
    <source>
        <dbReference type="ARBA" id="ARBA00022839"/>
    </source>
</evidence>
<feature type="domain" description="Exonuclease" evidence="5">
    <location>
        <begin position="19"/>
        <end position="194"/>
    </location>
</feature>
<proteinExistence type="inferred from homology"/>
<evidence type="ECO:0000256" key="1">
    <source>
        <dbReference type="ARBA" id="ARBA00009921"/>
    </source>
</evidence>
<dbReference type="InterPro" id="IPR013520">
    <property type="entry name" value="Ribonucl_H"/>
</dbReference>
<dbReference type="EMBL" id="RRYP01015212">
    <property type="protein sequence ID" value="TNV75607.1"/>
    <property type="molecule type" value="Genomic_DNA"/>
</dbReference>
<evidence type="ECO:0000256" key="3">
    <source>
        <dbReference type="ARBA" id="ARBA00022801"/>
    </source>
</evidence>
<evidence type="ECO:0000256" key="2">
    <source>
        <dbReference type="ARBA" id="ARBA00022722"/>
    </source>
</evidence>
<keyword evidence="3" id="KW-0378">Hydrolase</keyword>
<dbReference type="CDD" id="cd06135">
    <property type="entry name" value="Orn"/>
    <property type="match status" value="1"/>
</dbReference>
<dbReference type="FunFam" id="3.30.420.10:FF:000003">
    <property type="entry name" value="Oligoribonuclease"/>
    <property type="match status" value="1"/>
</dbReference>
<dbReference type="SUPFAM" id="SSF53098">
    <property type="entry name" value="Ribonuclease H-like"/>
    <property type="match status" value="1"/>
</dbReference>
<dbReference type="GO" id="GO:0000175">
    <property type="term" value="F:3'-5'-RNA exonuclease activity"/>
    <property type="evidence" value="ECO:0007669"/>
    <property type="project" value="InterPro"/>
</dbReference>
<comment type="similarity">
    <text evidence="1">Belongs to the oligoribonuclease family.</text>
</comment>
<dbReference type="InterPro" id="IPR036397">
    <property type="entry name" value="RNaseH_sf"/>
</dbReference>
<keyword evidence="7" id="KW-1185">Reference proteome</keyword>
<accession>A0A8J8NHQ6</accession>
<dbReference type="AlphaFoldDB" id="A0A8J8NHQ6"/>
<gene>
    <name evidence="6" type="ORF">FGO68_gene831</name>
</gene>